<comment type="caution">
    <text evidence="2">The sequence shown here is derived from an EMBL/GenBank/DDBJ whole genome shotgun (WGS) entry which is preliminary data.</text>
</comment>
<evidence type="ECO:0000313" key="2">
    <source>
        <dbReference type="EMBL" id="RUP51087.1"/>
    </source>
</evidence>
<feature type="compositionally biased region" description="Polar residues" evidence="1">
    <location>
        <begin position="50"/>
        <end position="63"/>
    </location>
</feature>
<reference evidence="2 3" key="1">
    <citation type="journal article" date="2018" name="New Phytol.">
        <title>Phylogenomics of Endogonaceae and evolution of mycorrhizas within Mucoromycota.</title>
        <authorList>
            <person name="Chang Y."/>
            <person name="Desiro A."/>
            <person name="Na H."/>
            <person name="Sandor L."/>
            <person name="Lipzen A."/>
            <person name="Clum A."/>
            <person name="Barry K."/>
            <person name="Grigoriev I.V."/>
            <person name="Martin F.M."/>
            <person name="Stajich J.E."/>
            <person name="Smith M.E."/>
            <person name="Bonito G."/>
            <person name="Spatafora J.W."/>
        </authorList>
    </citation>
    <scope>NUCLEOTIDE SEQUENCE [LARGE SCALE GENOMIC DNA]</scope>
    <source>
        <strain evidence="2 3">GMNB39</strain>
    </source>
</reference>
<feature type="region of interest" description="Disordered" evidence="1">
    <location>
        <begin position="146"/>
        <end position="173"/>
    </location>
</feature>
<organism evidence="2 3">
    <name type="scientific">Jimgerdemannia flammicorona</name>
    <dbReference type="NCBI Taxonomy" id="994334"/>
    <lineage>
        <taxon>Eukaryota</taxon>
        <taxon>Fungi</taxon>
        <taxon>Fungi incertae sedis</taxon>
        <taxon>Mucoromycota</taxon>
        <taxon>Mucoromycotina</taxon>
        <taxon>Endogonomycetes</taxon>
        <taxon>Endogonales</taxon>
        <taxon>Endogonaceae</taxon>
        <taxon>Jimgerdemannia</taxon>
    </lineage>
</organism>
<accession>A0A433DJW9</accession>
<dbReference type="Proteomes" id="UP000268093">
    <property type="component" value="Unassembled WGS sequence"/>
</dbReference>
<dbReference type="EMBL" id="RBNI01000960">
    <property type="protein sequence ID" value="RUP51087.1"/>
    <property type="molecule type" value="Genomic_DNA"/>
</dbReference>
<sequence length="225" mass="25261">MPSSALEAHNNKLLTCTSCPLRLEWCLLLLLACISTRRKFCQKLHDEPSTPLSSLPKNDSSFTPRPRAWPDHLHGPGTTSLSPDQLCPGPKGMPGYLHWTRCHLFPSMDEQHRALLLLRWGVARKWRRTRRNNAISYPIALTDSSRASTSPLMPPLPCATPKEPEVSSTRAPVGRSRLTSAYRPLRRQAALALIGHVMRPTRNLNARSRGSTIQLYVFTAAEREL</sequence>
<evidence type="ECO:0000256" key="1">
    <source>
        <dbReference type="SAM" id="MobiDB-lite"/>
    </source>
</evidence>
<keyword evidence="3" id="KW-1185">Reference proteome</keyword>
<feature type="region of interest" description="Disordered" evidence="1">
    <location>
        <begin position="46"/>
        <end position="87"/>
    </location>
</feature>
<name>A0A433DJW9_9FUNG</name>
<evidence type="ECO:0000313" key="3">
    <source>
        <dbReference type="Proteomes" id="UP000268093"/>
    </source>
</evidence>
<dbReference type="AlphaFoldDB" id="A0A433DJW9"/>
<proteinExistence type="predicted"/>
<gene>
    <name evidence="2" type="ORF">BC936DRAFT_149936</name>
</gene>
<protein>
    <submittedName>
        <fullName evidence="2">Uncharacterized protein</fullName>
    </submittedName>
</protein>